<dbReference type="AlphaFoldDB" id="I9PJR3"/>
<dbReference type="PANTHER" id="PTHR30250:SF26">
    <property type="entry name" value="PSMA PROTEIN"/>
    <property type="match status" value="1"/>
</dbReference>
<feature type="transmembrane region" description="Helical" evidence="6">
    <location>
        <begin position="421"/>
        <end position="447"/>
    </location>
</feature>
<gene>
    <name evidence="7" type="ORF">HMPREF1062_06322</name>
</gene>
<comment type="subcellular location">
    <subcellularLocation>
        <location evidence="1">Cell membrane</location>
        <topology evidence="1">Multi-pass membrane protein</topology>
    </subcellularLocation>
</comment>
<dbReference type="PATRIC" id="fig|997874.3.peg.6494"/>
<accession>I9PJR3</accession>
<feature type="transmembrane region" description="Helical" evidence="6">
    <location>
        <begin position="172"/>
        <end position="193"/>
    </location>
</feature>
<feature type="transmembrane region" description="Helical" evidence="6">
    <location>
        <begin position="301"/>
        <end position="323"/>
    </location>
</feature>
<feature type="transmembrane region" description="Helical" evidence="6">
    <location>
        <begin position="145"/>
        <end position="166"/>
    </location>
</feature>
<name>I9PJR3_9BACE</name>
<feature type="transmembrane region" description="Helical" evidence="6">
    <location>
        <begin position="329"/>
        <end position="353"/>
    </location>
</feature>
<feature type="transmembrane region" description="Helical" evidence="6">
    <location>
        <begin position="365"/>
        <end position="384"/>
    </location>
</feature>
<keyword evidence="8" id="KW-1185">Reference proteome</keyword>
<feature type="transmembrane region" description="Helical" evidence="6">
    <location>
        <begin position="34"/>
        <end position="57"/>
    </location>
</feature>
<proteinExistence type="predicted"/>
<evidence type="ECO:0000313" key="8">
    <source>
        <dbReference type="Proteomes" id="UP000003741"/>
    </source>
</evidence>
<protein>
    <recommendedName>
        <fullName evidence="9">Polysaccharide biosynthesis protein C-terminal domain-containing protein</fullName>
    </recommendedName>
</protein>
<dbReference type="Proteomes" id="UP000003741">
    <property type="component" value="Unassembled WGS sequence"/>
</dbReference>
<evidence type="ECO:0000256" key="2">
    <source>
        <dbReference type="ARBA" id="ARBA00022475"/>
    </source>
</evidence>
<feature type="transmembrane region" description="Helical" evidence="6">
    <location>
        <begin position="390"/>
        <end position="409"/>
    </location>
</feature>
<evidence type="ECO:0008006" key="9">
    <source>
        <dbReference type="Google" id="ProtNLM"/>
    </source>
</evidence>
<evidence type="ECO:0000256" key="1">
    <source>
        <dbReference type="ARBA" id="ARBA00004651"/>
    </source>
</evidence>
<sequence length="491" mass="56343">MLYVRMLLIMAVTLYTSRIVLDKLGVEDFGIYNLVAGIVVLFSFVNNAMATATQRFLNFELGKKNLHEVKRIFSMSMTAHISISLLVLFLAETIGVWFLLSEMNIPNNRMEAAVWCYQFSILIACVQIIRVPYNSCIIAYERMSFYAYLSILEVGFNLLIAFLLTMTNCDRLILYSFLMFIVAVFISGVYKIVCNRYFVISKYTFFWDYALYKKIISFSGWSLLGSTANVGVQQGLNILLNIFYGVTLNAAMGIANQVSRAVYNFVSNFQIAFNPQIIKSYASGDYVYFERLIFKASRYSYFLLFLVSLPVLLNSEFLLSVWLKDVPEYAVTFSQLIICFLLIDALSAPLWISAQAMGRIRNYQLLMSGIILLNLPLGYIALNLGMRPEMVLVIRVIINFLAWIFRVLYLRSSISFPVRKYLKEVFLVVLVITVISIPLPFWISLVYSSWKGLIMTTVFSVLTTIFAIFLIGLEKNEKTYIMNFIQSKLKK</sequence>
<comment type="caution">
    <text evidence="7">The sequence shown here is derived from an EMBL/GenBank/DDBJ whole genome shotgun (WGS) entry which is preliminary data.</text>
</comment>
<feature type="transmembrane region" description="Helical" evidence="6">
    <location>
        <begin position="112"/>
        <end position="133"/>
    </location>
</feature>
<reference evidence="7 8" key="1">
    <citation type="submission" date="2012-02" db="EMBL/GenBank/DDBJ databases">
        <title>The Genome Sequence of Bacteroides cellulosilyticus CL02T12C19.</title>
        <authorList>
            <consortium name="The Broad Institute Genome Sequencing Platform"/>
            <person name="Earl A."/>
            <person name="Ward D."/>
            <person name="Feldgarden M."/>
            <person name="Gevers D."/>
            <person name="Zitomersky N.L."/>
            <person name="Coyne M.J."/>
            <person name="Comstock L.E."/>
            <person name="Young S.K."/>
            <person name="Zeng Q."/>
            <person name="Gargeya S."/>
            <person name="Fitzgerald M."/>
            <person name="Haas B."/>
            <person name="Abouelleil A."/>
            <person name="Alvarado L."/>
            <person name="Arachchi H.M."/>
            <person name="Berlin A."/>
            <person name="Chapman S.B."/>
            <person name="Gearin G."/>
            <person name="Goldberg J."/>
            <person name="Griggs A."/>
            <person name="Gujja S."/>
            <person name="Hansen M."/>
            <person name="Heiman D."/>
            <person name="Howarth C."/>
            <person name="Larimer J."/>
            <person name="Lui A."/>
            <person name="MacDonald P.J.P."/>
            <person name="McCowen C."/>
            <person name="Montmayeur A."/>
            <person name="Murphy C."/>
            <person name="Neiman D."/>
            <person name="Pearson M."/>
            <person name="Priest M."/>
            <person name="Roberts A."/>
            <person name="Saif S."/>
            <person name="Shea T."/>
            <person name="Sisk P."/>
            <person name="Stolte C."/>
            <person name="Sykes S."/>
            <person name="Wortman J."/>
            <person name="Nusbaum C."/>
            <person name="Birren B."/>
        </authorList>
    </citation>
    <scope>NUCLEOTIDE SEQUENCE [LARGE SCALE GENOMIC DNA]</scope>
    <source>
        <strain evidence="7 8">CL02T12C19</strain>
    </source>
</reference>
<keyword evidence="3 6" id="KW-0812">Transmembrane</keyword>
<organism evidence="7 8">
    <name type="scientific">Bacteroides cellulosilyticus CL02T12C19</name>
    <dbReference type="NCBI Taxonomy" id="997874"/>
    <lineage>
        <taxon>Bacteria</taxon>
        <taxon>Pseudomonadati</taxon>
        <taxon>Bacteroidota</taxon>
        <taxon>Bacteroidia</taxon>
        <taxon>Bacteroidales</taxon>
        <taxon>Bacteroidaceae</taxon>
        <taxon>Bacteroides</taxon>
    </lineage>
</organism>
<keyword evidence="4 6" id="KW-1133">Transmembrane helix</keyword>
<evidence type="ECO:0000256" key="3">
    <source>
        <dbReference type="ARBA" id="ARBA00022692"/>
    </source>
</evidence>
<dbReference type="GO" id="GO:0005886">
    <property type="term" value="C:plasma membrane"/>
    <property type="evidence" value="ECO:0007669"/>
    <property type="project" value="UniProtKB-SubCell"/>
</dbReference>
<keyword evidence="2" id="KW-1003">Cell membrane</keyword>
<keyword evidence="5 6" id="KW-0472">Membrane</keyword>
<evidence type="ECO:0000256" key="5">
    <source>
        <dbReference type="ARBA" id="ARBA00023136"/>
    </source>
</evidence>
<dbReference type="HOGENOM" id="CLU_040798_1_0_10"/>
<feature type="transmembrane region" description="Helical" evidence="6">
    <location>
        <begin position="453"/>
        <end position="473"/>
    </location>
</feature>
<evidence type="ECO:0000256" key="6">
    <source>
        <dbReference type="SAM" id="Phobius"/>
    </source>
</evidence>
<evidence type="ECO:0000313" key="7">
    <source>
        <dbReference type="EMBL" id="EIY16488.1"/>
    </source>
</evidence>
<feature type="transmembrane region" description="Helical" evidence="6">
    <location>
        <begin position="78"/>
        <end position="100"/>
    </location>
</feature>
<dbReference type="InterPro" id="IPR050833">
    <property type="entry name" value="Poly_Biosynth_Transport"/>
</dbReference>
<dbReference type="PANTHER" id="PTHR30250">
    <property type="entry name" value="PST FAMILY PREDICTED COLANIC ACID TRANSPORTER"/>
    <property type="match status" value="1"/>
</dbReference>
<evidence type="ECO:0000256" key="4">
    <source>
        <dbReference type="ARBA" id="ARBA00022989"/>
    </source>
</evidence>
<dbReference type="EMBL" id="AGXG01000163">
    <property type="protein sequence ID" value="EIY16488.1"/>
    <property type="molecule type" value="Genomic_DNA"/>
</dbReference>